<dbReference type="Proteomes" id="UP000283003">
    <property type="component" value="Unassembled WGS sequence"/>
</dbReference>
<proteinExistence type="inferred from homology"/>
<evidence type="ECO:0000256" key="4">
    <source>
        <dbReference type="RuleBase" id="RU003357"/>
    </source>
</evidence>
<dbReference type="InterPro" id="IPR037066">
    <property type="entry name" value="Plug_dom_sf"/>
</dbReference>
<dbReference type="Gene3D" id="2.170.130.10">
    <property type="entry name" value="TonB-dependent receptor, plug domain"/>
    <property type="match status" value="1"/>
</dbReference>
<comment type="subcellular location">
    <subcellularLocation>
        <location evidence="1 4">Cell outer membrane</location>
    </subcellularLocation>
</comment>
<sequence length="909" mass="99889">MIFANKPSSAGSLRFAAASLGALSIAMLAGNPAMAQDVAATATAEDDGNVIVVSGFRQSLVEAQEIKRNSANVIESIVAEDIAKMPDLNIAESIQRIPGVAVSREGGEGRNITLRGFAPDFTRTTLNGMEVPASSDGLDSGGFTINAGRSFDFHIFASELFNRIDVQKSQRASIEEGGIAGTVDLYTAHPFDFDGLTIVGSGQAGYNTLSHKIDPRVTFMAADTFADGTIGVLFSAAYSQRTVRQEGFGTVRYTSPYVNGDSWADSDPNVVGTVDGSCGAADPLDCLWAPRLPRADFFGNDQKRLGLTGAVQFRPTDALEITFDWLHSELENDRRGYNSMEWLLTHGTPGNFTGQTPLEFVVGPDGRQIVAASFDDVTSWYESRYQYSESKFDQYMLSGKYEINDKLTLDALGGMAQDKADRTELRFYVRSNPHFYSYDFRDNPNVATVGYGDWDPTDPNNFVDQLNGANRVNNVDKKNYTAKSNLTYEGEGFSIMTGAAYNDRKVIYEEGTGANVSFTPSEYLMDLPVSGFGRGLGVELQPFAVVDFDKLAGDGLFPETYTLDAGRGWEVSERTFAAYIETNAEFPIGSMLLRTNAGLRYVRTKVLSTAQIAGTDVTQTNSYDNYLPSMNLALEITPDVIARFAYARSMTRPGLGSLNIAGPNFGYTTRTVSNLGNPNLEPYQSNDIDLALEWYTPNGGLFAAGFFQKDIVTSLKTDVVLQMIDPVFWPAIYNDPQYDESFNADPAEVPYTFYIPVNSSEGNKVKGFELTANQPFTFLPGMLQYFGIAANFTHVSARDSTGLSPNSYNATLYFDHEDYGMRVSVNKRDDYLLSEPGGNGHLQERKYGPTHVDFSAYYNLSESFTISLEGINITDEKELIYGTGEGDQYLPREYSHTGAQWFLGARFQY</sequence>
<evidence type="ECO:0000256" key="5">
    <source>
        <dbReference type="SAM" id="SignalP"/>
    </source>
</evidence>
<comment type="similarity">
    <text evidence="4">Belongs to the TonB-dependent receptor family.</text>
</comment>
<evidence type="ECO:0000259" key="6">
    <source>
        <dbReference type="Pfam" id="PF00593"/>
    </source>
</evidence>
<reference evidence="8 9" key="1">
    <citation type="submission" date="2018-12" db="EMBL/GenBank/DDBJ databases">
        <title>Croceicoccus ponticola sp. nov., a lipolytic bacterium isolated from seawater.</title>
        <authorList>
            <person name="Yoon J.-H."/>
        </authorList>
    </citation>
    <scope>NUCLEOTIDE SEQUENCE [LARGE SCALE GENOMIC DNA]</scope>
    <source>
        <strain evidence="8 9">GM-16</strain>
    </source>
</reference>
<dbReference type="AlphaFoldDB" id="A0A437GZK3"/>
<evidence type="ECO:0000259" key="7">
    <source>
        <dbReference type="Pfam" id="PF07715"/>
    </source>
</evidence>
<feature type="domain" description="TonB-dependent receptor plug" evidence="7">
    <location>
        <begin position="67"/>
        <end position="182"/>
    </location>
</feature>
<dbReference type="InterPro" id="IPR010104">
    <property type="entry name" value="TonB_rcpt_bac"/>
</dbReference>
<protein>
    <submittedName>
        <fullName evidence="8">TonB-dependent receptor</fullName>
    </submittedName>
</protein>
<dbReference type="SUPFAM" id="SSF56935">
    <property type="entry name" value="Porins"/>
    <property type="match status" value="1"/>
</dbReference>
<dbReference type="OrthoDB" id="5476657at2"/>
<dbReference type="Gene3D" id="2.40.170.20">
    <property type="entry name" value="TonB-dependent receptor, beta-barrel domain"/>
    <property type="match status" value="1"/>
</dbReference>
<feature type="domain" description="TonB-dependent receptor-like beta-barrel" evidence="6">
    <location>
        <begin position="434"/>
        <end position="873"/>
    </location>
</feature>
<dbReference type="CDD" id="cd01347">
    <property type="entry name" value="ligand_gated_channel"/>
    <property type="match status" value="1"/>
</dbReference>
<evidence type="ECO:0000313" key="9">
    <source>
        <dbReference type="Proteomes" id="UP000283003"/>
    </source>
</evidence>
<keyword evidence="8" id="KW-0675">Receptor</keyword>
<gene>
    <name evidence="8" type="ORF">EKN06_00815</name>
</gene>
<dbReference type="PANTHER" id="PTHR40980">
    <property type="entry name" value="PLUG DOMAIN-CONTAINING PROTEIN"/>
    <property type="match status" value="1"/>
</dbReference>
<evidence type="ECO:0000256" key="2">
    <source>
        <dbReference type="ARBA" id="ARBA00023136"/>
    </source>
</evidence>
<feature type="chain" id="PRO_5019107747" evidence="5">
    <location>
        <begin position="36"/>
        <end position="909"/>
    </location>
</feature>
<comment type="caution">
    <text evidence="8">The sequence shown here is derived from an EMBL/GenBank/DDBJ whole genome shotgun (WGS) entry which is preliminary data.</text>
</comment>
<feature type="signal peptide" evidence="5">
    <location>
        <begin position="1"/>
        <end position="35"/>
    </location>
</feature>
<dbReference type="Pfam" id="PF07715">
    <property type="entry name" value="Plug"/>
    <property type="match status" value="1"/>
</dbReference>
<dbReference type="InterPro" id="IPR036942">
    <property type="entry name" value="Beta-barrel_TonB_sf"/>
</dbReference>
<keyword evidence="2 4" id="KW-0472">Membrane</keyword>
<organism evidence="8 9">
    <name type="scientific">Croceicoccus ponticola</name>
    <dbReference type="NCBI Taxonomy" id="2217664"/>
    <lineage>
        <taxon>Bacteria</taxon>
        <taxon>Pseudomonadati</taxon>
        <taxon>Pseudomonadota</taxon>
        <taxon>Alphaproteobacteria</taxon>
        <taxon>Sphingomonadales</taxon>
        <taxon>Erythrobacteraceae</taxon>
        <taxon>Croceicoccus</taxon>
    </lineage>
</organism>
<accession>A0A437GZK3</accession>
<keyword evidence="4" id="KW-0798">TonB box</keyword>
<dbReference type="GO" id="GO:0009279">
    <property type="term" value="C:cell outer membrane"/>
    <property type="evidence" value="ECO:0007669"/>
    <property type="project" value="UniProtKB-SubCell"/>
</dbReference>
<keyword evidence="3" id="KW-0998">Cell outer membrane</keyword>
<dbReference type="InterPro" id="IPR012910">
    <property type="entry name" value="Plug_dom"/>
</dbReference>
<evidence type="ECO:0000256" key="1">
    <source>
        <dbReference type="ARBA" id="ARBA00004442"/>
    </source>
</evidence>
<keyword evidence="5" id="KW-0732">Signal</keyword>
<dbReference type="EMBL" id="RXOL01000001">
    <property type="protein sequence ID" value="RVQ68804.1"/>
    <property type="molecule type" value="Genomic_DNA"/>
</dbReference>
<name>A0A437GZK3_9SPHN</name>
<evidence type="ECO:0000256" key="3">
    <source>
        <dbReference type="ARBA" id="ARBA00023237"/>
    </source>
</evidence>
<keyword evidence="9" id="KW-1185">Reference proteome</keyword>
<dbReference type="InterPro" id="IPR000531">
    <property type="entry name" value="Beta-barrel_TonB"/>
</dbReference>
<evidence type="ECO:0000313" key="8">
    <source>
        <dbReference type="EMBL" id="RVQ68804.1"/>
    </source>
</evidence>
<dbReference type="Pfam" id="PF00593">
    <property type="entry name" value="TonB_dep_Rec_b-barrel"/>
    <property type="match status" value="1"/>
</dbReference>
<dbReference type="NCBIfam" id="TIGR01782">
    <property type="entry name" value="TonB-Xanth-Caul"/>
    <property type="match status" value="1"/>
</dbReference>
<dbReference type="RefSeq" id="WP_127610991.1">
    <property type="nucleotide sequence ID" value="NZ_RXOL01000001.1"/>
</dbReference>
<dbReference type="PANTHER" id="PTHR40980:SF3">
    <property type="entry name" value="TONB-DEPENDENT RECEPTOR-LIKE BETA-BARREL DOMAIN-CONTAINING PROTEIN"/>
    <property type="match status" value="1"/>
</dbReference>